<reference evidence="14" key="2">
    <citation type="submission" date="2018-04" db="EMBL/GenBank/DDBJ databases">
        <authorList>
            <person name="Go L.Y."/>
            <person name="Mitchell J.A."/>
        </authorList>
    </citation>
    <scope>NUCLEOTIDE SEQUENCE</scope>
    <source>
        <strain evidence="14">BSAS1 3</strain>
    </source>
</reference>
<proteinExistence type="inferred from homology"/>
<feature type="transmembrane region" description="Helical" evidence="11">
    <location>
        <begin position="15"/>
        <end position="36"/>
    </location>
</feature>
<dbReference type="PANTHER" id="PTHR43738:SF1">
    <property type="entry name" value="HEMIN TRANSPORT SYSTEM PERMEASE PROTEIN HRTB-RELATED"/>
    <property type="match status" value="1"/>
</dbReference>
<dbReference type="KEGG" id="bths:CNY62_08900"/>
<comment type="function">
    <text evidence="10">Part of the ABC transporter complex hrt involved in hemin import. Responsible for the translocation of the substrate across the membrane.</text>
</comment>
<accession>A0A1D2KZ04</accession>
<keyword evidence="15" id="KW-1185">Reference proteome</keyword>
<dbReference type="OrthoDB" id="384327at2"/>
<evidence type="ECO:0000259" key="12">
    <source>
        <dbReference type="Pfam" id="PF02687"/>
    </source>
</evidence>
<evidence type="ECO:0000256" key="4">
    <source>
        <dbReference type="ARBA" id="ARBA00016962"/>
    </source>
</evidence>
<evidence type="ECO:0000256" key="1">
    <source>
        <dbReference type="ARBA" id="ARBA00004651"/>
    </source>
</evidence>
<keyword evidence="5" id="KW-0813">Transport</keyword>
<keyword evidence="9 11" id="KW-0472">Membrane</keyword>
<dbReference type="STRING" id="2756.BFR44_08400"/>
<comment type="subcellular location">
    <subcellularLocation>
        <location evidence="1">Cell membrane</location>
        <topology evidence="1">Multi-pass membrane protein</topology>
    </subcellularLocation>
</comment>
<evidence type="ECO:0000313" key="13">
    <source>
        <dbReference type="EMBL" id="ATF26494.1"/>
    </source>
</evidence>
<evidence type="ECO:0000313" key="16">
    <source>
        <dbReference type="Proteomes" id="UP000270190"/>
    </source>
</evidence>
<evidence type="ECO:0000313" key="15">
    <source>
        <dbReference type="Proteomes" id="UP000243591"/>
    </source>
</evidence>
<dbReference type="Proteomes" id="UP000243591">
    <property type="component" value="Chromosome"/>
</dbReference>
<name>A0A1D2KZ04_BROTH</name>
<dbReference type="RefSeq" id="WP_029090622.1">
    <property type="nucleotide sequence ID" value="NZ_CBCPJR010000003.1"/>
</dbReference>
<feature type="transmembrane region" description="Helical" evidence="11">
    <location>
        <begin position="327"/>
        <end position="348"/>
    </location>
</feature>
<feature type="domain" description="ABC3 transporter permease C-terminal" evidence="12">
    <location>
        <begin position="244"/>
        <end position="355"/>
    </location>
</feature>
<dbReference type="EMBL" id="CP023483">
    <property type="protein sequence ID" value="ATF26494.1"/>
    <property type="molecule type" value="Genomic_DNA"/>
</dbReference>
<keyword evidence="8 11" id="KW-1133">Transmembrane helix</keyword>
<protein>
    <recommendedName>
        <fullName evidence="4">Putative hemin transport system permease protein HrtB</fullName>
    </recommendedName>
</protein>
<evidence type="ECO:0000313" key="14">
    <source>
        <dbReference type="EMBL" id="SPP26006.1"/>
    </source>
</evidence>
<gene>
    <name evidence="14" type="ORF">BTBSAS_10223</name>
    <name evidence="13" type="ORF">CNY62_08900</name>
</gene>
<dbReference type="AlphaFoldDB" id="A0A1D2KZ04"/>
<keyword evidence="6" id="KW-1003">Cell membrane</keyword>
<evidence type="ECO:0000256" key="9">
    <source>
        <dbReference type="ARBA" id="ARBA00023136"/>
    </source>
</evidence>
<reference evidence="16" key="3">
    <citation type="submission" date="2018-04" db="EMBL/GenBank/DDBJ databases">
        <authorList>
            <person name="Illikoud N."/>
        </authorList>
    </citation>
    <scope>NUCLEOTIDE SEQUENCE [LARGE SCALE GENOMIC DNA]</scope>
</reference>
<evidence type="ECO:0000256" key="6">
    <source>
        <dbReference type="ARBA" id="ARBA00022475"/>
    </source>
</evidence>
<dbReference type="InterPro" id="IPR003838">
    <property type="entry name" value="ABC3_permease_C"/>
</dbReference>
<sequence length="363" mass="39589">MFLALKELKHSKLRYVLVIFIMTLIVWLVLFVSGLANGLAKENASAIEQDSATHFVVQDETENRLARSAITDKQLEEVKAEYGEKATPLQVNTATIVPKNSKQKTDVTYFGIDKKQFMAPVVTEGTALKDLTGNEVVVDDKMKADNFKLGSRFTDERSGVVYTIKGFTTGQAYSHTPVVYMNGSAFDEMIPKTKHTIGKYSAIVLNITDKEAEKGNFKGLTIVTQKDIVENIPGYSAEQGSLTMMIVFLIVIATFVLAAFFYVITIQKMSQFGVLKALGATNAYLSRSLLSQILVLAIISIVISILLTLGVASILPAGMPFAMTPMMITGISAIFIVVSVLGSLLSLYRVFKVDPIEAIGGSN</sequence>
<evidence type="ECO:0000256" key="5">
    <source>
        <dbReference type="ARBA" id="ARBA00022448"/>
    </source>
</evidence>
<dbReference type="GeneID" id="66536787"/>
<dbReference type="Proteomes" id="UP000270190">
    <property type="component" value="Unassembled WGS sequence"/>
</dbReference>
<comment type="similarity">
    <text evidence="2">Belongs to the ABC-4 integral membrane protein family. HrtB subfamily.</text>
</comment>
<evidence type="ECO:0000256" key="8">
    <source>
        <dbReference type="ARBA" id="ARBA00022989"/>
    </source>
</evidence>
<evidence type="ECO:0000256" key="2">
    <source>
        <dbReference type="ARBA" id="ARBA00008697"/>
    </source>
</evidence>
<feature type="transmembrane region" description="Helical" evidence="11">
    <location>
        <begin position="242"/>
        <end position="264"/>
    </location>
</feature>
<evidence type="ECO:0000256" key="11">
    <source>
        <dbReference type="SAM" id="Phobius"/>
    </source>
</evidence>
<organism evidence="13 15">
    <name type="scientific">Brochothrix thermosphacta</name>
    <name type="common">Microbacterium thermosphactum</name>
    <dbReference type="NCBI Taxonomy" id="2756"/>
    <lineage>
        <taxon>Bacteria</taxon>
        <taxon>Bacillati</taxon>
        <taxon>Bacillota</taxon>
        <taxon>Bacilli</taxon>
        <taxon>Bacillales</taxon>
        <taxon>Listeriaceae</taxon>
        <taxon>Brochothrix</taxon>
    </lineage>
</organism>
<reference evidence="13 15" key="1">
    <citation type="submission" date="2017-09" db="EMBL/GenBank/DDBJ databases">
        <title>Complete Genome Sequences of Two Strains of the Meat Spoilage Bacterium Brochothrix thermosphacta Isolated from Ground Chicken.</title>
        <authorList>
            <person name="Paoli G.C."/>
            <person name="Wijey C."/>
            <person name="Chen C.-Y."/>
            <person name="Nguyen L."/>
            <person name="Yan X."/>
            <person name="Irwin P.L."/>
        </authorList>
    </citation>
    <scope>NUCLEOTIDE SEQUENCE [LARGE SCALE GENOMIC DNA]</scope>
    <source>
        <strain evidence="13 15">BI</strain>
    </source>
</reference>
<comment type="subunit">
    <text evidence="3">The complex is composed of two ATP-binding proteins (HrtA), two transmembrane proteins (HrtB) and a solute-binding protein.</text>
</comment>
<evidence type="ECO:0000256" key="7">
    <source>
        <dbReference type="ARBA" id="ARBA00022692"/>
    </source>
</evidence>
<evidence type="ECO:0000256" key="10">
    <source>
        <dbReference type="ARBA" id="ARBA00024973"/>
    </source>
</evidence>
<dbReference type="InterPro" id="IPR051125">
    <property type="entry name" value="ABC-4/HrtB_transporter"/>
</dbReference>
<keyword evidence="7 11" id="KW-0812">Transmembrane</keyword>
<dbReference type="PANTHER" id="PTHR43738">
    <property type="entry name" value="ABC TRANSPORTER, MEMBRANE PROTEIN"/>
    <property type="match status" value="1"/>
</dbReference>
<dbReference type="Pfam" id="PF02687">
    <property type="entry name" value="FtsX"/>
    <property type="match status" value="1"/>
</dbReference>
<dbReference type="GO" id="GO:0005886">
    <property type="term" value="C:plasma membrane"/>
    <property type="evidence" value="ECO:0007669"/>
    <property type="project" value="UniProtKB-SubCell"/>
</dbReference>
<feature type="transmembrane region" description="Helical" evidence="11">
    <location>
        <begin position="293"/>
        <end position="315"/>
    </location>
</feature>
<evidence type="ECO:0000256" key="3">
    <source>
        <dbReference type="ARBA" id="ARBA00011131"/>
    </source>
</evidence>
<dbReference type="EMBL" id="OUNC01000001">
    <property type="protein sequence ID" value="SPP26006.1"/>
    <property type="molecule type" value="Genomic_DNA"/>
</dbReference>